<evidence type="ECO:0000313" key="3">
    <source>
        <dbReference type="Proteomes" id="UP000252107"/>
    </source>
</evidence>
<dbReference type="Gene3D" id="3.30.450.40">
    <property type="match status" value="1"/>
</dbReference>
<comment type="caution">
    <text evidence="2">The sequence shown here is derived from an EMBL/GenBank/DDBJ whole genome shotgun (WGS) entry which is preliminary data.</text>
</comment>
<keyword evidence="3" id="KW-1185">Reference proteome</keyword>
<feature type="domain" description="GAF" evidence="1">
    <location>
        <begin position="72"/>
        <end position="146"/>
    </location>
</feature>
<reference evidence="2" key="1">
    <citation type="submission" date="2016-04" db="EMBL/GenBank/DDBJ databases">
        <authorList>
            <person name="Tabuchi Yagui T.R."/>
        </authorList>
    </citation>
    <scope>NUCLEOTIDE SEQUENCE [LARGE SCALE GENOMIC DNA]</scope>
    <source>
        <strain evidence="2">NIES-26</strain>
    </source>
</reference>
<dbReference type="InterPro" id="IPR003018">
    <property type="entry name" value="GAF"/>
</dbReference>
<gene>
    <name evidence="2" type="ORF">A6770_26925</name>
</gene>
<dbReference type="SUPFAM" id="SSF55781">
    <property type="entry name" value="GAF domain-like"/>
    <property type="match status" value="1"/>
</dbReference>
<dbReference type="InterPro" id="IPR029016">
    <property type="entry name" value="GAF-like_dom_sf"/>
</dbReference>
<evidence type="ECO:0000313" key="2">
    <source>
        <dbReference type="EMBL" id="RCJ26003.1"/>
    </source>
</evidence>
<accession>A0A367QRU3</accession>
<dbReference type="EMBL" id="LXQD01000311">
    <property type="protein sequence ID" value="RCJ26003.1"/>
    <property type="molecule type" value="Genomic_DNA"/>
</dbReference>
<proteinExistence type="predicted"/>
<dbReference type="Pfam" id="PF01590">
    <property type="entry name" value="GAF"/>
    <property type="match status" value="1"/>
</dbReference>
<name>A0A367QRU3_9NOSO</name>
<evidence type="ECO:0000259" key="1">
    <source>
        <dbReference type="Pfam" id="PF01590"/>
    </source>
</evidence>
<dbReference type="Proteomes" id="UP000252107">
    <property type="component" value="Unassembled WGS sequence"/>
</dbReference>
<sequence>MVNFADSLRELRSILVRQDIRAAVIFLNGLTEHRFTSLYQFDEETLHNICFFDRENPTQELTPDIPVMASYCVFVRNSCGTFTTPNSLLDDRVRDHPKQQAVQSYCGVPLLDEDSKMFGTICHFDFRPIAISNANVALMEAVAPLIRQIAYGTTNQ</sequence>
<organism evidence="2 3">
    <name type="scientific">Nostoc minutum NIES-26</name>
    <dbReference type="NCBI Taxonomy" id="1844469"/>
    <lineage>
        <taxon>Bacteria</taxon>
        <taxon>Bacillati</taxon>
        <taxon>Cyanobacteriota</taxon>
        <taxon>Cyanophyceae</taxon>
        <taxon>Nostocales</taxon>
        <taxon>Nostocaceae</taxon>
        <taxon>Nostoc</taxon>
    </lineage>
</organism>
<protein>
    <recommendedName>
        <fullName evidence="1">GAF domain-containing protein</fullName>
    </recommendedName>
</protein>
<dbReference type="AlphaFoldDB" id="A0A367QRU3"/>